<comment type="catalytic activity">
    <reaction evidence="1">
        <text>RNA(n) + a ribonucleoside 5'-triphosphate = RNA(n+1) + diphosphate</text>
        <dbReference type="Rhea" id="RHEA:21248"/>
        <dbReference type="Rhea" id="RHEA-COMP:14527"/>
        <dbReference type="Rhea" id="RHEA-COMP:17342"/>
        <dbReference type="ChEBI" id="CHEBI:33019"/>
        <dbReference type="ChEBI" id="CHEBI:61557"/>
        <dbReference type="ChEBI" id="CHEBI:140395"/>
        <dbReference type="EC" id="2.7.7.48"/>
    </reaction>
</comment>
<sequence length="1150" mass="130192">MQQESLGTSTIVEHFALLNKIEKQSLSGGLKRKGESIEIAEPKKPKTQSIQEESQTTTSGYPVRLPDGLYCTKLFLDQVDTKLSRLDNSLITWEVARSVFSWPLEDQLKALSTNLPPDPRTLDLSRLVPGRVVEDDYDPCISSIIDQIKHDMKSGPASLSPISQLLQSGQIRFTIRMVAHQNQRQIVLKPQPPRVISSNELLRTYGSDCFIHVHMAETFLFAIQQTGRTKGLGKLVWQFFNRPIRLAGRLYRAAFIKESSVWLFSSPLTFSKPLKIMNLIEQQVPLELNRSMKLSKFNARLQLALSTTSPSITFKPQHIRRVPDISSNSLRISKPLMEQIAQKLKLDYLPSAIQGAHKVVKSCYTGQRYTWALFDPIGLPSTTSMQVWNSNQLSSIKDTKITFEFYIDIYESSLRHWVEKSYCIEVSKTVVEILKDKRNDEAIMTDGAAAISWAAALKIKRTLGLSFLPAAFQARILRSKGLWYLSNYTDKEAYWIEIRSSQWKAEVHCDPDSDIMFNLCHFSTKPKAGQVNRQSMPVLASRKVPISTLTDHQKAYFKSTLDVLTSKDPMKLVHTLEHCGNLLPVKAERISTAIGGIRGQEDEDKVFSFEKYSKRPNHPTEEAVELLKSGFSPRHCRVVDRLILSSKDILDGMINFKLTIPSSTNVFVMPDPTGTLQEGEVFLQLSYFKDQETSLPISVLKGDCIVFRSPCVHPTDARKVRAVVNKHLLKYDGVLVCSVLGARSLLDFLSGGDYDGDKVTVIWDKSFTENFINADDPSDLVPFSSYDDYFSDTTSSVGSKKKGTFLSVSKVQSLYDLKEKTGCCEAELRKLQLLPLFQVVDFGRYSQMYKVSEYMFGVSHELTKKLGYVYVKCLDAAKTGLILKPEADLLLKEEFQTALGPNFKTSTSIPLPCWTKQIDLSKDSSKEWESTGQSKQLRTYLPLKIDHVLEAIAITAREERLHFMTTLKNLQVEAPDSALTEPWALFSLSVQKVPERVQVIWDFIDANVKKCWNQYRKAAENSISCHPSRFEEAWKIFWEEGHFSQALAAASDNALAYHFLQGKQEFEYNVLRASAIVSITPPNHFFPFHIAFHELCHLKARAEETNRLVKCGIRTVGHAPRTFSPMFNQAMMVNTNLLKKGGVQIIKAKD</sequence>
<protein>
    <recommendedName>
        <fullName evidence="1">RNA-dependent RNA polymerase</fullName>
        <ecNumber evidence="1">2.7.7.48</ecNumber>
    </recommendedName>
</protein>
<keyword evidence="1" id="KW-0808">Transferase</keyword>
<dbReference type="InterPro" id="IPR057596">
    <property type="entry name" value="RDRP_core"/>
</dbReference>
<evidence type="ECO:0000313" key="4">
    <source>
        <dbReference type="EMBL" id="MBW0476806.1"/>
    </source>
</evidence>
<comment type="similarity">
    <text evidence="1">Belongs to the RdRP family.</text>
</comment>
<reference evidence="4" key="1">
    <citation type="submission" date="2021-03" db="EMBL/GenBank/DDBJ databases">
        <title>Draft genome sequence of rust myrtle Austropuccinia psidii MF-1, a brazilian biotype.</title>
        <authorList>
            <person name="Quecine M.C."/>
            <person name="Pachon D.M.R."/>
            <person name="Bonatelli M.L."/>
            <person name="Correr F.H."/>
            <person name="Franceschini L.M."/>
            <person name="Leite T.F."/>
            <person name="Margarido G.R.A."/>
            <person name="Almeida C.A."/>
            <person name="Ferrarezi J.A."/>
            <person name="Labate C.A."/>
        </authorList>
    </citation>
    <scope>NUCLEOTIDE SEQUENCE</scope>
    <source>
        <strain evidence="4">MF-1</strain>
    </source>
</reference>
<proteinExistence type="inferred from homology"/>
<feature type="domain" description="RDRP core" evidence="3">
    <location>
        <begin position="426"/>
        <end position="907"/>
    </location>
</feature>
<dbReference type="AlphaFoldDB" id="A0A9Q3C1V3"/>
<evidence type="ECO:0000313" key="5">
    <source>
        <dbReference type="Proteomes" id="UP000765509"/>
    </source>
</evidence>
<feature type="domain" description="RDRP core" evidence="3">
    <location>
        <begin position="191"/>
        <end position="355"/>
    </location>
</feature>
<dbReference type="Pfam" id="PF05183">
    <property type="entry name" value="RdRP"/>
    <property type="match status" value="2"/>
</dbReference>
<keyword evidence="5" id="KW-1185">Reference proteome</keyword>
<organism evidence="4 5">
    <name type="scientific">Austropuccinia psidii MF-1</name>
    <dbReference type="NCBI Taxonomy" id="1389203"/>
    <lineage>
        <taxon>Eukaryota</taxon>
        <taxon>Fungi</taxon>
        <taxon>Dikarya</taxon>
        <taxon>Basidiomycota</taxon>
        <taxon>Pucciniomycotina</taxon>
        <taxon>Pucciniomycetes</taxon>
        <taxon>Pucciniales</taxon>
        <taxon>Sphaerophragmiaceae</taxon>
        <taxon>Austropuccinia</taxon>
    </lineage>
</organism>
<dbReference type="GO" id="GO:0003968">
    <property type="term" value="F:RNA-directed RNA polymerase activity"/>
    <property type="evidence" value="ECO:0007669"/>
    <property type="project" value="UniProtKB-KW"/>
</dbReference>
<comment type="caution">
    <text evidence="4">The sequence shown here is derived from an EMBL/GenBank/DDBJ whole genome shotgun (WGS) entry which is preliminary data.</text>
</comment>
<evidence type="ECO:0000259" key="3">
    <source>
        <dbReference type="Pfam" id="PF05183"/>
    </source>
</evidence>
<dbReference type="PANTHER" id="PTHR23079:SF55">
    <property type="entry name" value="RNA-DIRECTED RNA POLYMERASE"/>
    <property type="match status" value="1"/>
</dbReference>
<feature type="compositionally biased region" description="Low complexity" evidence="2">
    <location>
        <begin position="47"/>
        <end position="59"/>
    </location>
</feature>
<dbReference type="OrthoDB" id="10055769at2759"/>
<keyword evidence="1" id="KW-0548">Nucleotidyltransferase</keyword>
<dbReference type="GO" id="GO:0031380">
    <property type="term" value="C:nuclear RNA-directed RNA polymerase complex"/>
    <property type="evidence" value="ECO:0007669"/>
    <property type="project" value="TreeGrafter"/>
</dbReference>
<keyword evidence="1" id="KW-0694">RNA-binding</keyword>
<dbReference type="GO" id="GO:0003723">
    <property type="term" value="F:RNA binding"/>
    <property type="evidence" value="ECO:0007669"/>
    <property type="project" value="UniProtKB-KW"/>
</dbReference>
<name>A0A9Q3C1V3_9BASI</name>
<accession>A0A9Q3C1V3</accession>
<feature type="region of interest" description="Disordered" evidence="2">
    <location>
        <begin position="41"/>
        <end position="61"/>
    </location>
</feature>
<gene>
    <name evidence="4" type="ORF">O181_016521</name>
</gene>
<dbReference type="PANTHER" id="PTHR23079">
    <property type="entry name" value="RNA-DEPENDENT RNA POLYMERASE"/>
    <property type="match status" value="1"/>
</dbReference>
<dbReference type="EMBL" id="AVOT02004598">
    <property type="protein sequence ID" value="MBW0476806.1"/>
    <property type="molecule type" value="Genomic_DNA"/>
</dbReference>
<dbReference type="GO" id="GO:0030422">
    <property type="term" value="P:siRNA processing"/>
    <property type="evidence" value="ECO:0007669"/>
    <property type="project" value="TreeGrafter"/>
</dbReference>
<dbReference type="Proteomes" id="UP000765509">
    <property type="component" value="Unassembled WGS sequence"/>
</dbReference>
<dbReference type="InterPro" id="IPR007855">
    <property type="entry name" value="RDRP"/>
</dbReference>
<evidence type="ECO:0000256" key="2">
    <source>
        <dbReference type="SAM" id="MobiDB-lite"/>
    </source>
</evidence>
<keyword evidence="1" id="KW-0696">RNA-directed RNA polymerase</keyword>
<dbReference type="EC" id="2.7.7.48" evidence="1"/>
<evidence type="ECO:0000256" key="1">
    <source>
        <dbReference type="RuleBase" id="RU363098"/>
    </source>
</evidence>